<dbReference type="AlphaFoldDB" id="A0A0X3Q3B7"/>
<protein>
    <submittedName>
        <fullName evidence="1">Uncharacterized protein</fullName>
    </submittedName>
</protein>
<gene>
    <name evidence="1" type="ORF">TR151256</name>
</gene>
<accession>A0A0X3Q3B7</accession>
<dbReference type="EMBL" id="GEEE01005275">
    <property type="protein sequence ID" value="JAP57950.1"/>
    <property type="molecule type" value="Transcribed_RNA"/>
</dbReference>
<proteinExistence type="predicted"/>
<name>A0A0X3Q3B7_SCHSO</name>
<evidence type="ECO:0000313" key="1">
    <source>
        <dbReference type="EMBL" id="JAP57950.1"/>
    </source>
</evidence>
<reference evidence="1" key="1">
    <citation type="submission" date="2016-01" db="EMBL/GenBank/DDBJ databases">
        <title>Reference transcriptome for the parasite Schistocephalus solidus: insights into the molecular evolution of parasitism.</title>
        <authorList>
            <person name="Hebert F.O."/>
            <person name="Grambauer S."/>
            <person name="Barber I."/>
            <person name="Landry C.R."/>
            <person name="Aubin-Horth N."/>
        </authorList>
    </citation>
    <scope>NUCLEOTIDE SEQUENCE</scope>
</reference>
<sequence length="125" mass="14375">MKIPAHCQSKVNQRLNHLTVTPISNFPYRSLLKQFPSLTNRSFRVWDIKHTIIHRNSTTGPPKSCRPRLLAWDRLKITKAECKHMLGLGIIRQLLGLTPLSCSQEDAWQLVTMWRLPSVGLSDHP</sequence>
<organism evidence="1">
    <name type="scientific">Schistocephalus solidus</name>
    <name type="common">Tapeworm</name>
    <dbReference type="NCBI Taxonomy" id="70667"/>
    <lineage>
        <taxon>Eukaryota</taxon>
        <taxon>Metazoa</taxon>
        <taxon>Spiralia</taxon>
        <taxon>Lophotrochozoa</taxon>
        <taxon>Platyhelminthes</taxon>
        <taxon>Cestoda</taxon>
        <taxon>Eucestoda</taxon>
        <taxon>Diphyllobothriidea</taxon>
        <taxon>Diphyllobothriidae</taxon>
        <taxon>Schistocephalus</taxon>
    </lineage>
</organism>